<dbReference type="Pfam" id="PF25183">
    <property type="entry name" value="OMP_b-brl_4"/>
    <property type="match status" value="1"/>
</dbReference>
<dbReference type="SUPFAM" id="SSF49464">
    <property type="entry name" value="Carboxypeptidase regulatory domain-like"/>
    <property type="match status" value="1"/>
</dbReference>
<dbReference type="Gene3D" id="2.60.40.1120">
    <property type="entry name" value="Carboxypeptidase-like, regulatory domain"/>
    <property type="match status" value="1"/>
</dbReference>
<dbReference type="InterPro" id="IPR037066">
    <property type="entry name" value="Plug_dom_sf"/>
</dbReference>
<evidence type="ECO:0000256" key="5">
    <source>
        <dbReference type="ARBA" id="ARBA00023136"/>
    </source>
</evidence>
<comment type="similarity">
    <text evidence="7">Belongs to the TonB-dependent receptor family.</text>
</comment>
<evidence type="ECO:0000259" key="10">
    <source>
        <dbReference type="Pfam" id="PF25183"/>
    </source>
</evidence>
<keyword evidence="8" id="KW-0732">Signal</keyword>
<dbReference type="Gene3D" id="2.40.170.20">
    <property type="entry name" value="TonB-dependent receptor, beta-barrel domain"/>
    <property type="match status" value="1"/>
</dbReference>
<dbReference type="InterPro" id="IPR012910">
    <property type="entry name" value="Plug_dom"/>
</dbReference>
<evidence type="ECO:0000313" key="12">
    <source>
        <dbReference type="Proteomes" id="UP001143509"/>
    </source>
</evidence>
<feature type="domain" description="TonB-dependent receptor plug" evidence="9">
    <location>
        <begin position="146"/>
        <end position="238"/>
    </location>
</feature>
<keyword evidence="2 7" id="KW-0813">Transport</keyword>
<evidence type="ECO:0000256" key="7">
    <source>
        <dbReference type="PROSITE-ProRule" id="PRU01360"/>
    </source>
</evidence>
<dbReference type="Proteomes" id="UP001143509">
    <property type="component" value="Unassembled WGS sequence"/>
</dbReference>
<dbReference type="InterPro" id="IPR039426">
    <property type="entry name" value="TonB-dep_rcpt-like"/>
</dbReference>
<sequence>MLSGTIISSLTAAVGVLAPVLATPTPAMAQDISSGTLTGSVVGEGGAPVVGATVEIQSTEQGFSRSATTDAEGDFRAALLPIGRYKVTITAPGYAPVAQSVQIALGGTSSYSFSLTEGSADTVGEIVVTAARRNLDFNETTTGLTVDVEDLVKTTPVGRSISSIILLAPGTVAGDSTFGDVPSIGGSSVAENAYYINGLNITNFDNYIGASTVPFDFYRSVEVKTGGYAAEFGRATGGIVNAVTKSGSNDLYIALHGNYAPDSLRSQSPDTYASANSLYEADSSSTTLELGGPIIKDRLFFYGLTEFRDTEASSYSITGGTKTTSASDDPFYGVKLDGYVTDDHHLEFTWFDTTRETNYDIYNWDSETGAVGDLANTSYAKSGGESFVARYTGTLTDWLTVSAAYGKNKDSAVSTSGDVTAPYAYDFRLNDAGTAYIGRVSEQTSSSYTPVRETEREFWRFDADLYFDLFGKHHLRAGIDHENLSLARETRRTGGQRFYYYTATSATSQAQGGNLSPGQTYVAVSSYSAGGTFENENEAYYLQDSWDVNEQLTLNLGIRLDKFNLNGATGETISSFDEEIGPRLGFTFDPLNDGRSRFYGSYGRYYLPIASNTAYRMASSELSITEYFLVDQTTPYDENGVPNLGEQIVGYSSAAACPAGGIGTVGVSGCTVTADGSAPSTESLVAKNLESTAEDEFQFGYERKIGDLWTVGANYTYRNLLRNAEDVAIDLAVVNYCEEQGISGCGSIWSGFHQYVIVNPGAASTITLSDPLPGETEVRTIEFSAEDLGYPKAKRIYQSLELTFDRAFDGIWSLRGSYVLSKSEGNTEGYVKSDNGQTDAGITQDFDQPGLTDGAYGLLPNHRAHVLKLFGSYQVLRDLTVGGNLTVASPRHYGCIGYYPDANNPAYDYGASSYYCNGEATPRGSQMTSDWQTTFDVSLRYTVPVSMPGDLVLRADIFNLFDLDAVSDLYEFGDLNGPDGADLYYGQPTSYQSPRYVRVGFDWTF</sequence>
<reference evidence="11" key="2">
    <citation type="submission" date="2023-01" db="EMBL/GenBank/DDBJ databases">
        <authorList>
            <person name="Sun Q."/>
            <person name="Evtushenko L."/>
        </authorList>
    </citation>
    <scope>NUCLEOTIDE SEQUENCE</scope>
    <source>
        <strain evidence="11">VKM B-1499</strain>
    </source>
</reference>
<dbReference type="SUPFAM" id="SSF56935">
    <property type="entry name" value="Porins"/>
    <property type="match status" value="1"/>
</dbReference>
<evidence type="ECO:0000259" key="9">
    <source>
        <dbReference type="Pfam" id="PF07715"/>
    </source>
</evidence>
<organism evidence="11 12">
    <name type="scientific">Brevundimonas intermedia</name>
    <dbReference type="NCBI Taxonomy" id="74315"/>
    <lineage>
        <taxon>Bacteria</taxon>
        <taxon>Pseudomonadati</taxon>
        <taxon>Pseudomonadota</taxon>
        <taxon>Alphaproteobacteria</taxon>
        <taxon>Caulobacterales</taxon>
        <taxon>Caulobacteraceae</taxon>
        <taxon>Brevundimonas</taxon>
    </lineage>
</organism>
<dbReference type="EMBL" id="BSFD01000006">
    <property type="protein sequence ID" value="GLK49209.1"/>
    <property type="molecule type" value="Genomic_DNA"/>
</dbReference>
<evidence type="ECO:0000256" key="6">
    <source>
        <dbReference type="ARBA" id="ARBA00023237"/>
    </source>
</evidence>
<evidence type="ECO:0000256" key="1">
    <source>
        <dbReference type="ARBA" id="ARBA00004571"/>
    </source>
</evidence>
<keyword evidence="5 7" id="KW-0472">Membrane</keyword>
<evidence type="ECO:0000256" key="3">
    <source>
        <dbReference type="ARBA" id="ARBA00022452"/>
    </source>
</evidence>
<name>A0ABQ5T8T3_9CAUL</name>
<comment type="caution">
    <text evidence="11">The sequence shown here is derived from an EMBL/GenBank/DDBJ whole genome shotgun (WGS) entry which is preliminary data.</text>
</comment>
<feature type="signal peptide" evidence="8">
    <location>
        <begin position="1"/>
        <end position="29"/>
    </location>
</feature>
<dbReference type="PROSITE" id="PS52016">
    <property type="entry name" value="TONB_DEPENDENT_REC_3"/>
    <property type="match status" value="1"/>
</dbReference>
<dbReference type="PANTHER" id="PTHR30069:SF46">
    <property type="entry name" value="OAR PROTEIN"/>
    <property type="match status" value="1"/>
</dbReference>
<dbReference type="PANTHER" id="PTHR30069">
    <property type="entry name" value="TONB-DEPENDENT OUTER MEMBRANE RECEPTOR"/>
    <property type="match status" value="1"/>
</dbReference>
<dbReference type="InterPro" id="IPR057601">
    <property type="entry name" value="Oar-like_b-barrel"/>
</dbReference>
<accession>A0ABQ5T8T3</accession>
<gene>
    <name evidence="11" type="ORF">GCM10017620_21820</name>
</gene>
<keyword evidence="3 7" id="KW-1134">Transmembrane beta strand</keyword>
<reference evidence="11" key="1">
    <citation type="journal article" date="2014" name="Int. J. Syst. Evol. Microbiol.">
        <title>Complete genome of a new Firmicutes species belonging to the dominant human colonic microbiota ('Ruminococcus bicirculans') reveals two chromosomes and a selective capacity to utilize plant glucans.</title>
        <authorList>
            <consortium name="NISC Comparative Sequencing Program"/>
            <person name="Wegmann U."/>
            <person name="Louis P."/>
            <person name="Goesmann A."/>
            <person name="Henrissat B."/>
            <person name="Duncan S.H."/>
            <person name="Flint H.J."/>
        </authorList>
    </citation>
    <scope>NUCLEOTIDE SEQUENCE</scope>
    <source>
        <strain evidence="11">VKM B-1499</strain>
    </source>
</reference>
<dbReference type="Gene3D" id="2.170.130.10">
    <property type="entry name" value="TonB-dependent receptor, plug domain"/>
    <property type="match status" value="1"/>
</dbReference>
<evidence type="ECO:0000256" key="8">
    <source>
        <dbReference type="SAM" id="SignalP"/>
    </source>
</evidence>
<protein>
    <submittedName>
        <fullName evidence="11">Membrane protein</fullName>
    </submittedName>
</protein>
<keyword evidence="6 7" id="KW-0998">Cell outer membrane</keyword>
<dbReference type="Pfam" id="PF13620">
    <property type="entry name" value="CarboxypepD_reg"/>
    <property type="match status" value="1"/>
</dbReference>
<keyword evidence="12" id="KW-1185">Reference proteome</keyword>
<proteinExistence type="inferred from homology"/>
<feature type="domain" description="TonB-dependent transporter Oar-like beta-barrel" evidence="10">
    <location>
        <begin position="577"/>
        <end position="875"/>
    </location>
</feature>
<dbReference type="InterPro" id="IPR008969">
    <property type="entry name" value="CarboxyPept-like_regulatory"/>
</dbReference>
<evidence type="ECO:0000256" key="2">
    <source>
        <dbReference type="ARBA" id="ARBA00022448"/>
    </source>
</evidence>
<dbReference type="InterPro" id="IPR036942">
    <property type="entry name" value="Beta-barrel_TonB_sf"/>
</dbReference>
<feature type="chain" id="PRO_5047008297" evidence="8">
    <location>
        <begin position="30"/>
        <end position="1005"/>
    </location>
</feature>
<keyword evidence="4 7" id="KW-0812">Transmembrane</keyword>
<evidence type="ECO:0000256" key="4">
    <source>
        <dbReference type="ARBA" id="ARBA00022692"/>
    </source>
</evidence>
<comment type="subcellular location">
    <subcellularLocation>
        <location evidence="1 7">Cell outer membrane</location>
        <topology evidence="1 7">Multi-pass membrane protein</topology>
    </subcellularLocation>
</comment>
<dbReference type="Pfam" id="PF07715">
    <property type="entry name" value="Plug"/>
    <property type="match status" value="1"/>
</dbReference>
<evidence type="ECO:0000313" key="11">
    <source>
        <dbReference type="EMBL" id="GLK49209.1"/>
    </source>
</evidence>